<feature type="domain" description="Bacterial transcriptional activator" evidence="1">
    <location>
        <begin position="80"/>
        <end position="210"/>
    </location>
</feature>
<dbReference type="EMBL" id="JAOWKZ010000005">
    <property type="protein sequence ID" value="MCV2874326.1"/>
    <property type="molecule type" value="Genomic_DNA"/>
</dbReference>
<keyword evidence="3" id="KW-1185">Reference proteome</keyword>
<evidence type="ECO:0000313" key="2">
    <source>
        <dbReference type="EMBL" id="MCV2874326.1"/>
    </source>
</evidence>
<dbReference type="Gene3D" id="1.25.40.10">
    <property type="entry name" value="Tetratricopeptide repeat domain"/>
    <property type="match status" value="2"/>
</dbReference>
<dbReference type="SUPFAM" id="SSF48452">
    <property type="entry name" value="TPR-like"/>
    <property type="match status" value="3"/>
</dbReference>
<reference evidence="2 3" key="1">
    <citation type="submission" date="2022-10" db="EMBL/GenBank/DDBJ databases">
        <title>Defluviimonas sp. nov., isolated from ocean surface sediments.</title>
        <authorList>
            <person name="He W."/>
            <person name="Wang L."/>
            <person name="Zhang D.-F."/>
        </authorList>
    </citation>
    <scope>NUCLEOTIDE SEQUENCE [LARGE SCALE GENOMIC DNA]</scope>
    <source>
        <strain evidence="2 3">WL0050</strain>
    </source>
</reference>
<evidence type="ECO:0000259" key="1">
    <source>
        <dbReference type="SMART" id="SM01043"/>
    </source>
</evidence>
<dbReference type="Pfam" id="PF03704">
    <property type="entry name" value="BTAD"/>
    <property type="match status" value="1"/>
</dbReference>
<evidence type="ECO:0000313" key="3">
    <source>
        <dbReference type="Proteomes" id="UP001652564"/>
    </source>
</evidence>
<dbReference type="InterPro" id="IPR005158">
    <property type="entry name" value="BTAD"/>
</dbReference>
<dbReference type="RefSeq" id="WP_263741605.1">
    <property type="nucleotide sequence ID" value="NZ_JAOWKZ010000005.1"/>
</dbReference>
<gene>
    <name evidence="2" type="ORF">OEZ71_18675</name>
</gene>
<comment type="caution">
    <text evidence="2">The sequence shown here is derived from an EMBL/GenBank/DDBJ whole genome shotgun (WGS) entry which is preliminary data.</text>
</comment>
<name>A0ABT2ZT47_9RHOB</name>
<dbReference type="InterPro" id="IPR011990">
    <property type="entry name" value="TPR-like_helical_dom_sf"/>
</dbReference>
<accession>A0ABT2ZT47</accession>
<dbReference type="Proteomes" id="UP001652564">
    <property type="component" value="Unassembled WGS sequence"/>
</dbReference>
<sequence length="559" mass="60288">MADDGSETGVPGHQPWAVLARLLCSGRPLGRRELAAEIFSETEDPLGALRWCLASLRRATGAKTLQGDPIVLNFPADTHVDVWRLKSGEVEDAGPTSFLEGVEPAASAAFDTWLLIEREHIASQLYECLRRQSMRALSAGDHVRARSLAERGVRCRPLDESGHIILVKCLAAAGDIAAAVAHAEATEARFLKQTGEKPTPALRAAARKTVTDPPHGVSKTAIIDALIKSGKAAVAAGAVDAGLDCLRRAAADAEKAGDEHLQARALEQLGTSLIHACRGFDDEGALTLQQAADIAVRIGSSDVAAEALCELGYCDALAGRRPSAADYLAEALTHAHGNDERQAGIHAFMGFNLVDWGRVELGVSHFERSLDFARRAENRRREIWALGIGAWGLLRAGRPETARDWLLRCLRLCDDINWLAFRPWPVAILAEARLAIHEIGNTTRADLEEALAVSNQLADPCWQAAAARALALVDVYSGEYKAADRWLIHARERCCSVTDRYAGLLVEIISDQVRLARKAGDDRGAAALARQLLPIVARTHADGHLEFATAALNQSHRSA</sequence>
<proteinExistence type="predicted"/>
<organism evidence="2 3">
    <name type="scientific">Albidovulum litorale</name>
    <dbReference type="NCBI Taxonomy" id="2984134"/>
    <lineage>
        <taxon>Bacteria</taxon>
        <taxon>Pseudomonadati</taxon>
        <taxon>Pseudomonadota</taxon>
        <taxon>Alphaproteobacteria</taxon>
        <taxon>Rhodobacterales</taxon>
        <taxon>Paracoccaceae</taxon>
        <taxon>Albidovulum</taxon>
    </lineage>
</organism>
<dbReference type="SMART" id="SM01043">
    <property type="entry name" value="BTAD"/>
    <property type="match status" value="1"/>
</dbReference>
<protein>
    <recommendedName>
        <fullName evidence="1">Bacterial transcriptional activator domain-containing protein</fullName>
    </recommendedName>
</protein>